<keyword evidence="3" id="KW-1185">Reference proteome</keyword>
<evidence type="ECO:0000313" key="3">
    <source>
        <dbReference type="Proteomes" id="UP001642482"/>
    </source>
</evidence>
<accession>A0ABP0BHG3</accession>
<sequence>MTSTIVDFEDDPKFGGGKLLSTRHEEDRRCSMGEDREDRHDHHNSAPSPGSTTGSSTDEDEERGRRRDRVQYTSNFL</sequence>
<evidence type="ECO:0000256" key="1">
    <source>
        <dbReference type="SAM" id="MobiDB-lite"/>
    </source>
</evidence>
<dbReference type="Proteomes" id="UP001642482">
    <property type="component" value="Unassembled WGS sequence"/>
</dbReference>
<dbReference type="EMBL" id="CAWUHD010000028">
    <property type="protein sequence ID" value="CAK7218631.1"/>
    <property type="molecule type" value="Genomic_DNA"/>
</dbReference>
<name>A0ABP0BHG3_9PEZI</name>
<feature type="compositionally biased region" description="Basic and acidic residues" evidence="1">
    <location>
        <begin position="22"/>
        <end position="44"/>
    </location>
</feature>
<feature type="region of interest" description="Disordered" evidence="1">
    <location>
        <begin position="1"/>
        <end position="77"/>
    </location>
</feature>
<gene>
    <name evidence="2" type="ORF">SEUCBS140593_003612</name>
</gene>
<organism evidence="2 3">
    <name type="scientific">Sporothrix eucalyptigena</name>
    <dbReference type="NCBI Taxonomy" id="1812306"/>
    <lineage>
        <taxon>Eukaryota</taxon>
        <taxon>Fungi</taxon>
        <taxon>Dikarya</taxon>
        <taxon>Ascomycota</taxon>
        <taxon>Pezizomycotina</taxon>
        <taxon>Sordariomycetes</taxon>
        <taxon>Sordariomycetidae</taxon>
        <taxon>Ophiostomatales</taxon>
        <taxon>Ophiostomataceae</taxon>
        <taxon>Sporothrix</taxon>
    </lineage>
</organism>
<reference evidence="2 3" key="1">
    <citation type="submission" date="2024-01" db="EMBL/GenBank/DDBJ databases">
        <authorList>
            <person name="Allen C."/>
            <person name="Tagirdzhanova G."/>
        </authorList>
    </citation>
    <scope>NUCLEOTIDE SEQUENCE [LARGE SCALE GENOMIC DNA]</scope>
</reference>
<proteinExistence type="predicted"/>
<protein>
    <submittedName>
        <fullName evidence="2">Uncharacterized protein</fullName>
    </submittedName>
</protein>
<evidence type="ECO:0000313" key="2">
    <source>
        <dbReference type="EMBL" id="CAK7218631.1"/>
    </source>
</evidence>
<comment type="caution">
    <text evidence="2">The sequence shown here is derived from an EMBL/GenBank/DDBJ whole genome shotgun (WGS) entry which is preliminary data.</text>
</comment>
<feature type="compositionally biased region" description="Low complexity" evidence="1">
    <location>
        <begin position="47"/>
        <end position="56"/>
    </location>
</feature>